<dbReference type="PANTHER" id="PTHR14218:SF15">
    <property type="entry name" value="TRIPEPTIDYL-PEPTIDASE 1"/>
    <property type="match status" value="1"/>
</dbReference>
<dbReference type="OrthoDB" id="2919105at2759"/>
<accession>A0A0S4J0Z6</accession>
<comment type="caution">
    <text evidence="1">Lacks conserved residue(s) required for the propagation of feature annotation.</text>
</comment>
<dbReference type="InterPro" id="IPR030400">
    <property type="entry name" value="Sedolisin_dom"/>
</dbReference>
<keyword evidence="5" id="KW-1185">Reference proteome</keyword>
<dbReference type="EMBL" id="CYKH01000853">
    <property type="protein sequence ID" value="CUG52139.1"/>
    <property type="molecule type" value="Genomic_DNA"/>
</dbReference>
<dbReference type="SUPFAM" id="SSF52743">
    <property type="entry name" value="Subtilisin-like"/>
    <property type="match status" value="1"/>
</dbReference>
<dbReference type="InterPro" id="IPR036852">
    <property type="entry name" value="Peptidase_S8/S53_dom_sf"/>
</dbReference>
<protein>
    <recommendedName>
        <fullName evidence="3">Peptidase S53 domain-containing protein</fullName>
    </recommendedName>
</protein>
<evidence type="ECO:0000259" key="3">
    <source>
        <dbReference type="PROSITE" id="PS51695"/>
    </source>
</evidence>
<name>A0A0S4J0Z6_BODSA</name>
<feature type="region of interest" description="Disordered" evidence="2">
    <location>
        <begin position="1"/>
        <end position="34"/>
    </location>
</feature>
<evidence type="ECO:0000313" key="4">
    <source>
        <dbReference type="EMBL" id="CUG52139.1"/>
    </source>
</evidence>
<evidence type="ECO:0000256" key="2">
    <source>
        <dbReference type="SAM" id="MobiDB-lite"/>
    </source>
</evidence>
<proteinExistence type="predicted"/>
<feature type="compositionally biased region" description="Basic and acidic residues" evidence="2">
    <location>
        <begin position="1"/>
        <end position="12"/>
    </location>
</feature>
<feature type="domain" description="Peptidase S53" evidence="3">
    <location>
        <begin position="1"/>
        <end position="209"/>
    </location>
</feature>
<dbReference type="Gene3D" id="3.40.50.200">
    <property type="entry name" value="Peptidase S8/S53 domain"/>
    <property type="match status" value="1"/>
</dbReference>
<dbReference type="AlphaFoldDB" id="A0A0S4J0Z6"/>
<dbReference type="GO" id="GO:0004252">
    <property type="term" value="F:serine-type endopeptidase activity"/>
    <property type="evidence" value="ECO:0007669"/>
    <property type="project" value="InterPro"/>
</dbReference>
<dbReference type="PANTHER" id="PTHR14218">
    <property type="entry name" value="PROTEASE S8 TRIPEPTIDYL PEPTIDASE I CLN2"/>
    <property type="match status" value="1"/>
</dbReference>
<dbReference type="Proteomes" id="UP000051952">
    <property type="component" value="Unassembled WGS sequence"/>
</dbReference>
<evidence type="ECO:0000313" key="5">
    <source>
        <dbReference type="Proteomes" id="UP000051952"/>
    </source>
</evidence>
<reference evidence="5" key="1">
    <citation type="submission" date="2015-09" db="EMBL/GenBank/DDBJ databases">
        <authorList>
            <consortium name="Pathogen Informatics"/>
        </authorList>
    </citation>
    <scope>NUCLEOTIDE SEQUENCE [LARGE SCALE GENOMIC DNA]</scope>
    <source>
        <strain evidence="5">Lake Konstanz</strain>
    </source>
</reference>
<dbReference type="GO" id="GO:0008240">
    <property type="term" value="F:tripeptidyl-peptidase activity"/>
    <property type="evidence" value="ECO:0007669"/>
    <property type="project" value="TreeGrafter"/>
</dbReference>
<dbReference type="VEuPathDB" id="TriTrypDB:BSAL_80605"/>
<sequence length="209" mass="22298">MTERCVVSREIDNGSSSSSSSSSSSGGDDELESSLDSQYTLSTSGLAETWVYSLANKDFCGDLMHWAQDVFDLEPSGVFPHVISMSYGVQKAPNFCLGPDVQRLAQDVQKMGTMGISVIISSGDDGSGEFFSDGNYYNYGLLAPSFPASIPYCTAVGATTFVAGNSGEQMAARQFGSGGGFSYDYAIPSSPTTLTYCLFNKVLWRASLR</sequence>
<gene>
    <name evidence="4" type="ORF">BSAL_80605</name>
</gene>
<dbReference type="InterPro" id="IPR050819">
    <property type="entry name" value="Tripeptidyl-peptidase_I"/>
</dbReference>
<dbReference type="PROSITE" id="PS51695">
    <property type="entry name" value="SEDOLISIN"/>
    <property type="match status" value="1"/>
</dbReference>
<dbReference type="GO" id="GO:0006508">
    <property type="term" value="P:proteolysis"/>
    <property type="evidence" value="ECO:0007669"/>
    <property type="project" value="InterPro"/>
</dbReference>
<organism evidence="4 5">
    <name type="scientific">Bodo saltans</name>
    <name type="common">Flagellated protozoan</name>
    <dbReference type="NCBI Taxonomy" id="75058"/>
    <lineage>
        <taxon>Eukaryota</taxon>
        <taxon>Discoba</taxon>
        <taxon>Euglenozoa</taxon>
        <taxon>Kinetoplastea</taxon>
        <taxon>Metakinetoplastina</taxon>
        <taxon>Eubodonida</taxon>
        <taxon>Bodonidae</taxon>
        <taxon>Bodo</taxon>
    </lineage>
</organism>
<feature type="compositionally biased region" description="Low complexity" evidence="2">
    <location>
        <begin position="14"/>
        <end position="26"/>
    </location>
</feature>
<evidence type="ECO:0000256" key="1">
    <source>
        <dbReference type="PROSITE-ProRule" id="PRU01032"/>
    </source>
</evidence>